<evidence type="ECO:0000256" key="1">
    <source>
        <dbReference type="SAM" id="MobiDB-lite"/>
    </source>
</evidence>
<comment type="caution">
    <text evidence="2">The sequence shown here is derived from an EMBL/GenBank/DDBJ whole genome shotgun (WGS) entry which is preliminary data.</text>
</comment>
<reference evidence="2" key="1">
    <citation type="submission" date="2020-08" db="EMBL/GenBank/DDBJ databases">
        <title>Complete genome sequence of Weissella confusa strain FS54 provides insights into metabolic potential.</title>
        <authorList>
            <person name="Fhoula I."/>
            <person name="Najjari A."/>
            <person name="Lekired A."/>
            <person name="Bessrour-Aouam N."/>
            <person name="Jaballah S."/>
            <person name="Klibi N."/>
            <person name="Ouzari H.-I."/>
        </authorList>
    </citation>
    <scope>NUCLEOTIDE SEQUENCE</scope>
    <source>
        <strain evidence="2">FS54</strain>
    </source>
</reference>
<evidence type="ECO:0000313" key="2">
    <source>
        <dbReference type="EMBL" id="MBC6498357.1"/>
    </source>
</evidence>
<dbReference type="EMBL" id="JACSZT010000003">
    <property type="protein sequence ID" value="MBC6498357.1"/>
    <property type="molecule type" value="Genomic_DNA"/>
</dbReference>
<dbReference type="Proteomes" id="UP000650485">
    <property type="component" value="Unassembled WGS sequence"/>
</dbReference>
<sequence>MEKYDAKTLATALLGAVANVAEMDTEFTLSRERPLPRKRSGFGGGSRNGGGYRGGRREGGERRGGG</sequence>
<dbReference type="AlphaFoldDB" id="A0A923ND60"/>
<accession>A0A923ND60</accession>
<feature type="region of interest" description="Disordered" evidence="1">
    <location>
        <begin position="27"/>
        <end position="66"/>
    </location>
</feature>
<organism evidence="2 3">
    <name type="scientific">Weissella confusa</name>
    <name type="common">Lactobacillus confusus</name>
    <dbReference type="NCBI Taxonomy" id="1583"/>
    <lineage>
        <taxon>Bacteria</taxon>
        <taxon>Bacillati</taxon>
        <taxon>Bacillota</taxon>
        <taxon>Bacilli</taxon>
        <taxon>Lactobacillales</taxon>
        <taxon>Lactobacillaceae</taxon>
        <taxon>Weissella</taxon>
    </lineage>
</organism>
<protein>
    <submittedName>
        <fullName evidence="2">Uncharacterized protein</fullName>
    </submittedName>
</protein>
<feature type="compositionally biased region" description="Gly residues" evidence="1">
    <location>
        <begin position="41"/>
        <end position="53"/>
    </location>
</feature>
<name>A0A923ND60_WEICO</name>
<proteinExistence type="predicted"/>
<feature type="compositionally biased region" description="Basic and acidic residues" evidence="1">
    <location>
        <begin position="55"/>
        <end position="66"/>
    </location>
</feature>
<gene>
    <name evidence="2" type="ORF">H7R52_04110</name>
</gene>
<evidence type="ECO:0000313" key="3">
    <source>
        <dbReference type="Proteomes" id="UP000650485"/>
    </source>
</evidence>